<evidence type="ECO:0000313" key="2">
    <source>
        <dbReference type="Proteomes" id="UP000249165"/>
    </source>
</evidence>
<keyword evidence="2" id="KW-1185">Reference proteome</keyword>
<dbReference type="RefSeq" id="WP_009503007.1">
    <property type="nucleotide sequence ID" value="NZ_LIGK01000042.1"/>
</dbReference>
<sequence>MRHEYFDTTGAALRPPEWRIVTMLRDAQDPDALWHDLSRRIGPTRADQALAGFSRFMNLLRTYGWHTPLTLCPGARSVSEDERALARFVLHCAEQDHDSATAEAMMLVAPQAILPLVAAGERLGLPLLCEECRERARCPLTFQ</sequence>
<comment type="caution">
    <text evidence="1">The sequence shown here is derived from an EMBL/GenBank/DDBJ whole genome shotgun (WGS) entry which is preliminary data.</text>
</comment>
<accession>A0A327Y1X3</accession>
<organism evidence="1 2">
    <name type="scientific">Salipiger aestuarii</name>
    <dbReference type="NCBI Taxonomy" id="568098"/>
    <lineage>
        <taxon>Bacteria</taxon>
        <taxon>Pseudomonadati</taxon>
        <taxon>Pseudomonadota</taxon>
        <taxon>Alphaproteobacteria</taxon>
        <taxon>Rhodobacterales</taxon>
        <taxon>Roseobacteraceae</taxon>
        <taxon>Salipiger</taxon>
    </lineage>
</organism>
<dbReference type="AlphaFoldDB" id="A0A327Y1X3"/>
<name>A0A327Y1X3_9RHOB</name>
<protein>
    <submittedName>
        <fullName evidence="1">Uncharacterized protein</fullName>
    </submittedName>
</protein>
<evidence type="ECO:0000313" key="1">
    <source>
        <dbReference type="EMBL" id="RAK12379.1"/>
    </source>
</evidence>
<gene>
    <name evidence="1" type="ORF">ATI53_104317</name>
</gene>
<proteinExistence type="predicted"/>
<reference evidence="1 2" key="1">
    <citation type="submission" date="2018-06" db="EMBL/GenBank/DDBJ databases">
        <title>Genomic Encyclopedia of Archaeal and Bacterial Type Strains, Phase II (KMG-II): from individual species to whole genera.</title>
        <authorList>
            <person name="Goeker M."/>
        </authorList>
    </citation>
    <scope>NUCLEOTIDE SEQUENCE [LARGE SCALE GENOMIC DNA]</scope>
    <source>
        <strain evidence="1 2">DSM 22011</strain>
    </source>
</reference>
<dbReference type="EMBL" id="QLMG01000043">
    <property type="protein sequence ID" value="RAK12379.1"/>
    <property type="molecule type" value="Genomic_DNA"/>
</dbReference>
<dbReference type="Proteomes" id="UP000249165">
    <property type="component" value="Unassembled WGS sequence"/>
</dbReference>